<proteinExistence type="predicted"/>
<dbReference type="EMBL" id="HE971709">
    <property type="protein sequence ID" value="CCK30372.1"/>
    <property type="molecule type" value="Genomic_DNA"/>
</dbReference>
<dbReference type="Proteomes" id="UP000008043">
    <property type="component" value="Chromosome"/>
</dbReference>
<sequence length="62" mass="7195">MSTEARRKEAEQSAGRAGGYCWMEHPKGGRHCTRRPHSHPNHVDYYNGRKTVTDPRGTEWKE</sequence>
<protein>
    <submittedName>
        <fullName evidence="2">Uncharacterized protein</fullName>
    </submittedName>
</protein>
<gene>
    <name evidence="2" type="ORF">BN159_5993</name>
</gene>
<dbReference type="STRING" id="1214101.BN159_5993"/>
<evidence type="ECO:0000313" key="2">
    <source>
        <dbReference type="EMBL" id="CCK30372.1"/>
    </source>
</evidence>
<name>K4RAW7_STRDJ</name>
<evidence type="ECO:0000313" key="3">
    <source>
        <dbReference type="Proteomes" id="UP000008043"/>
    </source>
</evidence>
<reference evidence="2 3" key="1">
    <citation type="journal article" date="2012" name="J. Bacteriol.">
        <title>Genome sequence of the bacterium Streptomyces davawensis JCM 4913 and heterologous production of the unique antibiotic roseoflavin.</title>
        <authorList>
            <person name="Jankowitsch F."/>
            <person name="Schwarz J."/>
            <person name="Ruckert C."/>
            <person name="Gust B."/>
            <person name="Szczepanowski R."/>
            <person name="Blom J."/>
            <person name="Pelzer S."/>
            <person name="Kalinowski J."/>
            <person name="Mack M."/>
        </authorList>
    </citation>
    <scope>NUCLEOTIDE SEQUENCE [LARGE SCALE GENOMIC DNA]</scope>
    <source>
        <strain evidence="3">DSM 101723 / JCM 4913 / KCC S-0913 / 768</strain>
    </source>
</reference>
<dbReference type="KEGG" id="sdv:BN159_5993"/>
<evidence type="ECO:0000256" key="1">
    <source>
        <dbReference type="SAM" id="MobiDB-lite"/>
    </source>
</evidence>
<accession>K4RAW7</accession>
<feature type="compositionally biased region" description="Basic and acidic residues" evidence="1">
    <location>
        <begin position="51"/>
        <end position="62"/>
    </location>
</feature>
<feature type="region of interest" description="Disordered" evidence="1">
    <location>
        <begin position="1"/>
        <end position="62"/>
    </location>
</feature>
<dbReference type="HOGENOM" id="CLU_2902170_0_0_11"/>
<keyword evidence="3" id="KW-1185">Reference proteome</keyword>
<dbReference type="AlphaFoldDB" id="K4RAW7"/>
<feature type="compositionally biased region" description="Basic residues" evidence="1">
    <location>
        <begin position="28"/>
        <end position="40"/>
    </location>
</feature>
<organism evidence="2 3">
    <name type="scientific">Streptomyces davaonensis (strain DSM 101723 / JCM 4913 / KCC S-0913 / 768)</name>
    <dbReference type="NCBI Taxonomy" id="1214101"/>
    <lineage>
        <taxon>Bacteria</taxon>
        <taxon>Bacillati</taxon>
        <taxon>Actinomycetota</taxon>
        <taxon>Actinomycetes</taxon>
        <taxon>Kitasatosporales</taxon>
        <taxon>Streptomycetaceae</taxon>
        <taxon>Streptomyces</taxon>
    </lineage>
</organism>
<feature type="compositionally biased region" description="Basic and acidic residues" evidence="1">
    <location>
        <begin position="1"/>
        <end position="11"/>
    </location>
</feature>